<dbReference type="Pfam" id="PF03466">
    <property type="entry name" value="LysR_substrate"/>
    <property type="match status" value="1"/>
</dbReference>
<dbReference type="RefSeq" id="WP_338682160.1">
    <property type="nucleotide sequence ID" value="NZ_CP142523.1"/>
</dbReference>
<dbReference type="SUPFAM" id="SSF53850">
    <property type="entry name" value="Periplasmic binding protein-like II"/>
    <property type="match status" value="1"/>
</dbReference>
<dbReference type="InterPro" id="IPR005119">
    <property type="entry name" value="LysR_subst-bd"/>
</dbReference>
<proteinExistence type="predicted"/>
<name>A0ABZ2GTL5_9BURK</name>
<dbReference type="EMBL" id="CP142523">
    <property type="protein sequence ID" value="WWO49116.1"/>
    <property type="molecule type" value="Genomic_DNA"/>
</dbReference>
<evidence type="ECO:0000259" key="1">
    <source>
        <dbReference type="Pfam" id="PF03466"/>
    </source>
</evidence>
<keyword evidence="3" id="KW-1185">Reference proteome</keyword>
<dbReference type="Gene3D" id="3.40.190.10">
    <property type="entry name" value="Periplasmic binding protein-like II"/>
    <property type="match status" value="1"/>
</dbReference>
<gene>
    <name evidence="2" type="ORF">OPV09_13815</name>
</gene>
<evidence type="ECO:0000313" key="3">
    <source>
        <dbReference type="Proteomes" id="UP001373909"/>
    </source>
</evidence>
<reference evidence="2 3" key="1">
    <citation type="submission" date="2024-01" db="EMBL/GenBank/DDBJ databases">
        <title>Draft genome sequences of nine bacterial species from freshwater ponds near Washington, DC.</title>
        <authorList>
            <person name="Pavloudi C."/>
            <person name="Oliver L."/>
            <person name="Slattery K."/>
            <person name="Lissner G."/>
            <person name="Saw J.H."/>
        </authorList>
    </citation>
    <scope>NUCLEOTIDE SEQUENCE [LARGE SCALE GENOMIC DNA]</scope>
    <source>
        <strain evidence="3">TB1-E2</strain>
    </source>
</reference>
<feature type="domain" description="LysR substrate-binding" evidence="1">
    <location>
        <begin position="20"/>
        <end position="84"/>
    </location>
</feature>
<sequence length="89" mass="9999">MRRSPSCSRPSPDCCRPTLGGLFAWEFVKDGQELKVRMEGQMIYNNMAMQLHSALDGLGVACMAEDVVLPYVPNGRLVRVLDDLSQRNR</sequence>
<evidence type="ECO:0000313" key="2">
    <source>
        <dbReference type="EMBL" id="WWO49116.1"/>
    </source>
</evidence>
<dbReference type="Proteomes" id="UP001373909">
    <property type="component" value="Chromosome"/>
</dbReference>
<protein>
    <submittedName>
        <fullName evidence="2">LysR substrate-binding domain-containing protein</fullName>
    </submittedName>
</protein>
<accession>A0ABZ2GTL5</accession>
<organism evidence="2 3">
    <name type="scientific">Janthinobacterium aestuarii</name>
    <dbReference type="NCBI Taxonomy" id="2985511"/>
    <lineage>
        <taxon>Bacteria</taxon>
        <taxon>Pseudomonadati</taxon>
        <taxon>Pseudomonadota</taxon>
        <taxon>Betaproteobacteria</taxon>
        <taxon>Burkholderiales</taxon>
        <taxon>Oxalobacteraceae</taxon>
        <taxon>Janthinobacterium</taxon>
    </lineage>
</organism>